<evidence type="ECO:0000313" key="6">
    <source>
        <dbReference type="EMBL" id="MCW3476941.1"/>
    </source>
</evidence>
<keyword evidence="7" id="KW-1185">Reference proteome</keyword>
<proteinExistence type="inferred from homology"/>
<dbReference type="PANTHER" id="PTHR35005:SF1">
    <property type="entry name" value="2-AMINO-5-FORMYLAMINO-6-RIBOSYLAMINOPYRIMIDIN-4(3H)-ONE 5'-MONOPHOSPHATE DEFORMYLASE"/>
    <property type="match status" value="1"/>
</dbReference>
<dbReference type="Gene3D" id="3.40.50.10310">
    <property type="entry name" value="Creatininase"/>
    <property type="match status" value="1"/>
</dbReference>
<protein>
    <submittedName>
        <fullName evidence="6">Creatininase family protein</fullName>
    </submittedName>
</protein>
<dbReference type="EMBL" id="JAPDNT010000027">
    <property type="protein sequence ID" value="MCW3476941.1"/>
    <property type="molecule type" value="Genomic_DNA"/>
</dbReference>
<dbReference type="AlphaFoldDB" id="A0AA42CH75"/>
<comment type="cofactor">
    <cofactor evidence="1">
        <name>Zn(2+)</name>
        <dbReference type="ChEBI" id="CHEBI:29105"/>
    </cofactor>
</comment>
<dbReference type="PANTHER" id="PTHR35005">
    <property type="entry name" value="3-DEHYDRO-SCYLLO-INOSOSE HYDROLASE"/>
    <property type="match status" value="1"/>
</dbReference>
<evidence type="ECO:0000256" key="1">
    <source>
        <dbReference type="ARBA" id="ARBA00001947"/>
    </source>
</evidence>
<comment type="similarity">
    <text evidence="5">Belongs to the creatininase superfamily.</text>
</comment>
<gene>
    <name evidence="6" type="ORF">OL599_20445</name>
</gene>
<keyword evidence="4" id="KW-0862">Zinc</keyword>
<reference evidence="6" key="1">
    <citation type="submission" date="2022-09" db="EMBL/GenBank/DDBJ databases">
        <title>Rhodovastum sp. nov. RN2-1 isolated from soil in Seongnam, South Korea.</title>
        <authorList>
            <person name="Le N.T."/>
        </authorList>
    </citation>
    <scope>NUCLEOTIDE SEQUENCE</scope>
    <source>
        <strain evidence="6">RN2-1</strain>
    </source>
</reference>
<evidence type="ECO:0000256" key="2">
    <source>
        <dbReference type="ARBA" id="ARBA00022723"/>
    </source>
</evidence>
<dbReference type="GO" id="GO:0016811">
    <property type="term" value="F:hydrolase activity, acting on carbon-nitrogen (but not peptide) bonds, in linear amides"/>
    <property type="evidence" value="ECO:0007669"/>
    <property type="project" value="TreeGrafter"/>
</dbReference>
<evidence type="ECO:0000313" key="7">
    <source>
        <dbReference type="Proteomes" id="UP001165679"/>
    </source>
</evidence>
<dbReference type="Pfam" id="PF02633">
    <property type="entry name" value="Creatininase"/>
    <property type="match status" value="1"/>
</dbReference>
<sequence length="268" mass="28626">MAPSAAPEIEWRKLRADQLRELAQSDAVVIVPVGALEQHGPHLPVEVDSMLGEQVALRTARAMAAKGEPVVVLPMLWTGISEHHMSFGGTVSLDLPTFSAVIEGICKSLARHGFRRIALLNAHGGNENGLRCITDELTPKLRLPIVQLTYWNAAAEPIAAILETQASIGHACEAETAMMMAVRPELVATDRIAMAKANSTPDVSDIVGGGVYRWRTIGAMSSSGVVGNPEAASPEKGNRLFDAIAATLADKLCNAELWALPWDAERLA</sequence>
<keyword evidence="2" id="KW-0479">Metal-binding</keyword>
<evidence type="ECO:0000256" key="3">
    <source>
        <dbReference type="ARBA" id="ARBA00022801"/>
    </source>
</evidence>
<organism evidence="6 7">
    <name type="scientific">Limobrevibacterium gyesilva</name>
    <dbReference type="NCBI Taxonomy" id="2991712"/>
    <lineage>
        <taxon>Bacteria</taxon>
        <taxon>Pseudomonadati</taxon>
        <taxon>Pseudomonadota</taxon>
        <taxon>Alphaproteobacteria</taxon>
        <taxon>Acetobacterales</taxon>
        <taxon>Acetobacteraceae</taxon>
        <taxon>Limobrevibacterium</taxon>
    </lineage>
</organism>
<evidence type="ECO:0000256" key="4">
    <source>
        <dbReference type="ARBA" id="ARBA00022833"/>
    </source>
</evidence>
<dbReference type="GO" id="GO:0046872">
    <property type="term" value="F:metal ion binding"/>
    <property type="evidence" value="ECO:0007669"/>
    <property type="project" value="UniProtKB-KW"/>
</dbReference>
<dbReference type="InterPro" id="IPR024087">
    <property type="entry name" value="Creatininase-like_sf"/>
</dbReference>
<dbReference type="InterPro" id="IPR003785">
    <property type="entry name" value="Creatininase/forma_Hydrolase"/>
</dbReference>
<name>A0AA42CH75_9PROT</name>
<comment type="caution">
    <text evidence="6">The sequence shown here is derived from an EMBL/GenBank/DDBJ whole genome shotgun (WGS) entry which is preliminary data.</text>
</comment>
<dbReference type="SUPFAM" id="SSF102215">
    <property type="entry name" value="Creatininase"/>
    <property type="match status" value="1"/>
</dbReference>
<evidence type="ECO:0000256" key="5">
    <source>
        <dbReference type="ARBA" id="ARBA00024029"/>
    </source>
</evidence>
<dbReference type="RefSeq" id="WP_264715798.1">
    <property type="nucleotide sequence ID" value="NZ_JAPDNT010000027.1"/>
</dbReference>
<reference evidence="6" key="2">
    <citation type="submission" date="2022-10" db="EMBL/GenBank/DDBJ databases">
        <authorList>
            <person name="Trinh H.N."/>
        </authorList>
    </citation>
    <scope>NUCLEOTIDE SEQUENCE</scope>
    <source>
        <strain evidence="6">RN2-1</strain>
    </source>
</reference>
<dbReference type="GO" id="GO:0009231">
    <property type="term" value="P:riboflavin biosynthetic process"/>
    <property type="evidence" value="ECO:0007669"/>
    <property type="project" value="TreeGrafter"/>
</dbReference>
<dbReference type="Proteomes" id="UP001165679">
    <property type="component" value="Unassembled WGS sequence"/>
</dbReference>
<keyword evidence="3" id="KW-0378">Hydrolase</keyword>
<accession>A0AA42CH75</accession>